<evidence type="ECO:0000256" key="3">
    <source>
        <dbReference type="ARBA" id="ARBA00022490"/>
    </source>
</evidence>
<dbReference type="GO" id="GO:0005524">
    <property type="term" value="F:ATP binding"/>
    <property type="evidence" value="ECO:0007669"/>
    <property type="project" value="UniProtKB-KW"/>
</dbReference>
<dbReference type="PANTHER" id="PTHR21342">
    <property type="entry name" value="PHOSPHOPANTETHEINE ADENYLYLTRANSFERASE"/>
    <property type="match status" value="1"/>
</dbReference>
<dbReference type="InterPro" id="IPR014729">
    <property type="entry name" value="Rossmann-like_a/b/a_fold"/>
</dbReference>
<keyword evidence="6" id="KW-0547">Nucleotide-binding</keyword>
<dbReference type="Pfam" id="PF01467">
    <property type="entry name" value="CTP_transf_like"/>
    <property type="match status" value="1"/>
</dbReference>
<keyword evidence="8" id="KW-0460">Magnesium</keyword>
<dbReference type="AlphaFoldDB" id="A0A7R9WE24"/>
<keyword evidence="9" id="KW-0173">Coenzyme A biosynthesis</keyword>
<organism evidence="13">
    <name type="scientific">Pseudictyota dubia</name>
    <dbReference type="NCBI Taxonomy" id="2749911"/>
    <lineage>
        <taxon>Eukaryota</taxon>
        <taxon>Sar</taxon>
        <taxon>Stramenopiles</taxon>
        <taxon>Ochrophyta</taxon>
        <taxon>Bacillariophyta</taxon>
        <taxon>Mediophyceae</taxon>
        <taxon>Biddulphiophycidae</taxon>
        <taxon>Eupodiscales</taxon>
        <taxon>Odontellaceae</taxon>
        <taxon>Pseudictyota</taxon>
    </lineage>
</organism>
<dbReference type="PROSITE" id="PS51257">
    <property type="entry name" value="PROKAR_LIPOPROTEIN"/>
    <property type="match status" value="1"/>
</dbReference>
<dbReference type="SUPFAM" id="SSF52374">
    <property type="entry name" value="Nucleotidylyl transferase"/>
    <property type="match status" value="1"/>
</dbReference>
<evidence type="ECO:0000256" key="5">
    <source>
        <dbReference type="ARBA" id="ARBA00022695"/>
    </source>
</evidence>
<keyword evidence="11" id="KW-0472">Membrane</keyword>
<evidence type="ECO:0000256" key="11">
    <source>
        <dbReference type="SAM" id="Phobius"/>
    </source>
</evidence>
<dbReference type="Gene3D" id="3.40.50.620">
    <property type="entry name" value="HUPs"/>
    <property type="match status" value="1"/>
</dbReference>
<comment type="catalytic activity">
    <reaction evidence="10">
        <text>(R)-4'-phosphopantetheine + ATP + H(+) = 3'-dephospho-CoA + diphosphate</text>
        <dbReference type="Rhea" id="RHEA:19801"/>
        <dbReference type="ChEBI" id="CHEBI:15378"/>
        <dbReference type="ChEBI" id="CHEBI:30616"/>
        <dbReference type="ChEBI" id="CHEBI:33019"/>
        <dbReference type="ChEBI" id="CHEBI:57328"/>
        <dbReference type="ChEBI" id="CHEBI:61723"/>
        <dbReference type="EC" id="2.7.7.3"/>
    </reaction>
</comment>
<accession>A0A7R9WE24</accession>
<evidence type="ECO:0000256" key="7">
    <source>
        <dbReference type="ARBA" id="ARBA00022840"/>
    </source>
</evidence>
<keyword evidence="11" id="KW-1133">Transmembrane helix</keyword>
<dbReference type="EC" id="2.7.7.3" evidence="1"/>
<keyword evidence="7" id="KW-0067">ATP-binding</keyword>
<evidence type="ECO:0000256" key="10">
    <source>
        <dbReference type="ARBA" id="ARBA00029346"/>
    </source>
</evidence>
<evidence type="ECO:0000256" key="1">
    <source>
        <dbReference type="ARBA" id="ARBA00012392"/>
    </source>
</evidence>
<dbReference type="GO" id="GO:0015937">
    <property type="term" value="P:coenzyme A biosynthetic process"/>
    <property type="evidence" value="ECO:0007669"/>
    <property type="project" value="UniProtKB-KW"/>
</dbReference>
<dbReference type="PANTHER" id="PTHR21342:SF1">
    <property type="entry name" value="PHOSPHOPANTETHEINE ADENYLYLTRANSFERASE"/>
    <property type="match status" value="1"/>
</dbReference>
<sequence>MSREDMEHGPPRWSPLIWGSSVFLACSLLLLARCLYWPVVLKYPWPSRKAELLRSGEEPRRVLFAGSFNPPHHGHLAMLRYLAQRYNEVIVVVGVNPDKKYLVSPVERAAIIKQIVDKEKVQGKVRVEVVSGYIWRFAMKEKVSIMFRGIRSWEKDGGEERFLYFLNLCGPILLGPLKWPLPTYFLEGKPEYNHVSSTLIRNLCAEGRSKGKMPDLSEFVPKSVSSRVGAAYSKTE</sequence>
<feature type="transmembrane region" description="Helical" evidence="11">
    <location>
        <begin position="16"/>
        <end position="39"/>
    </location>
</feature>
<evidence type="ECO:0000256" key="2">
    <source>
        <dbReference type="ARBA" id="ARBA00013868"/>
    </source>
</evidence>
<keyword evidence="4" id="KW-0808">Transferase</keyword>
<evidence type="ECO:0000256" key="8">
    <source>
        <dbReference type="ARBA" id="ARBA00022842"/>
    </source>
</evidence>
<name>A0A7R9WE24_9STRA</name>
<evidence type="ECO:0000256" key="4">
    <source>
        <dbReference type="ARBA" id="ARBA00022679"/>
    </source>
</evidence>
<dbReference type="InterPro" id="IPR004821">
    <property type="entry name" value="Cyt_trans-like"/>
</dbReference>
<keyword evidence="3" id="KW-0963">Cytoplasm</keyword>
<gene>
    <name evidence="13" type="ORF">TDUB1175_LOCUS20415</name>
</gene>
<evidence type="ECO:0000256" key="9">
    <source>
        <dbReference type="ARBA" id="ARBA00022993"/>
    </source>
</evidence>
<protein>
    <recommendedName>
        <fullName evidence="2">Phosphopantetheine adenylyltransferase</fullName>
        <ecNumber evidence="1">2.7.7.3</ecNumber>
    </recommendedName>
</protein>
<keyword evidence="5" id="KW-0548">Nucleotidyltransferase</keyword>
<dbReference type="GO" id="GO:0004595">
    <property type="term" value="F:pantetheine-phosphate adenylyltransferase activity"/>
    <property type="evidence" value="ECO:0007669"/>
    <property type="project" value="UniProtKB-EC"/>
</dbReference>
<evidence type="ECO:0000259" key="12">
    <source>
        <dbReference type="Pfam" id="PF01467"/>
    </source>
</evidence>
<dbReference type="PRINTS" id="PR01020">
    <property type="entry name" value="LPSBIOSNTHSS"/>
</dbReference>
<evidence type="ECO:0000256" key="6">
    <source>
        <dbReference type="ARBA" id="ARBA00022741"/>
    </source>
</evidence>
<dbReference type="HAMAP" id="MF_00151">
    <property type="entry name" value="PPAT_bact"/>
    <property type="match status" value="1"/>
</dbReference>
<dbReference type="NCBIfam" id="TIGR00125">
    <property type="entry name" value="cyt_tran_rel"/>
    <property type="match status" value="1"/>
</dbReference>
<reference evidence="13" key="1">
    <citation type="submission" date="2021-01" db="EMBL/GenBank/DDBJ databases">
        <authorList>
            <person name="Corre E."/>
            <person name="Pelletier E."/>
            <person name="Niang G."/>
            <person name="Scheremetjew M."/>
            <person name="Finn R."/>
            <person name="Kale V."/>
            <person name="Holt S."/>
            <person name="Cochrane G."/>
            <person name="Meng A."/>
            <person name="Brown T."/>
            <person name="Cohen L."/>
        </authorList>
    </citation>
    <scope>NUCLEOTIDE SEQUENCE</scope>
    <source>
        <strain evidence="13">CCMP147</strain>
    </source>
</reference>
<dbReference type="EMBL" id="HBED01040586">
    <property type="protein sequence ID" value="CAD8321999.1"/>
    <property type="molecule type" value="Transcribed_RNA"/>
</dbReference>
<dbReference type="InterPro" id="IPR001980">
    <property type="entry name" value="PPAT"/>
</dbReference>
<proteinExistence type="inferred from homology"/>
<evidence type="ECO:0000313" key="13">
    <source>
        <dbReference type="EMBL" id="CAD8321999.1"/>
    </source>
</evidence>
<keyword evidence="11" id="KW-0812">Transmembrane</keyword>
<feature type="domain" description="Cytidyltransferase-like" evidence="12">
    <location>
        <begin position="63"/>
        <end position="202"/>
    </location>
</feature>